<feature type="transmembrane region" description="Helical" evidence="12">
    <location>
        <begin position="184"/>
        <end position="206"/>
    </location>
</feature>
<accession>A0A158M3W6</accession>
<feature type="transmembrane region" description="Helical" evidence="12">
    <location>
        <begin position="314"/>
        <end position="343"/>
    </location>
</feature>
<keyword evidence="11 12" id="KW-0472">Membrane</keyword>
<dbReference type="RefSeq" id="WP_005019853.1">
    <property type="nucleotide sequence ID" value="NZ_JFZZ01000075.1"/>
</dbReference>
<name>A0A158M3W6_9BORD</name>
<keyword evidence="10 12" id="KW-0408">Iron</keyword>
<dbReference type="PANTHER" id="PTHR30365:SF14">
    <property type="entry name" value="CYTOCHROME BD MENAQUINOL OXIDASE SUBUNIT I-RELATED"/>
    <property type="match status" value="1"/>
</dbReference>
<dbReference type="Pfam" id="PF01654">
    <property type="entry name" value="Cyt_bd_oxida_I"/>
    <property type="match status" value="1"/>
</dbReference>
<evidence type="ECO:0000256" key="4">
    <source>
        <dbReference type="ARBA" id="ARBA00022475"/>
    </source>
</evidence>
<evidence type="ECO:0000256" key="11">
    <source>
        <dbReference type="ARBA" id="ARBA00023136"/>
    </source>
</evidence>
<dbReference type="Proteomes" id="UP000026682">
    <property type="component" value="Unassembled WGS sequence"/>
</dbReference>
<evidence type="ECO:0000256" key="10">
    <source>
        <dbReference type="ARBA" id="ARBA00023004"/>
    </source>
</evidence>
<keyword evidence="8 12" id="KW-0249">Electron transport</keyword>
<reference evidence="13 14" key="1">
    <citation type="submission" date="2014-03" db="EMBL/GenBank/DDBJ databases">
        <title>Genome sequence of Bordetella holmseii.</title>
        <authorList>
            <person name="Harvill E."/>
            <person name="Goodfield L.L."/>
            <person name="Ivanov Y."/>
            <person name="Meyer J.A."/>
            <person name="Newth C."/>
            <person name="Cassiday P."/>
            <person name="Tondella M.L."/>
            <person name="Liao P."/>
            <person name="Zimmerman J."/>
            <person name="Meert K."/>
            <person name="Wessel D."/>
            <person name="Berger J."/>
            <person name="Dean J.M."/>
            <person name="Holubkov R."/>
            <person name="Burr J."/>
            <person name="Liu T."/>
            <person name="Brinkac L.M."/>
            <person name="Sanka R."/>
            <person name="Kim M."/>
            <person name="Losada L."/>
        </authorList>
    </citation>
    <scope>NUCLEOTIDE SEQUENCE [LARGE SCALE GENOMIC DNA]</scope>
    <source>
        <strain evidence="13 14">CDC-H585-BH</strain>
    </source>
</reference>
<dbReference type="EMBL" id="JFZZ01000075">
    <property type="protein sequence ID" value="KAK90338.1"/>
    <property type="molecule type" value="Genomic_DNA"/>
</dbReference>
<dbReference type="PIRSF" id="PIRSF006446">
    <property type="entry name" value="Cyt_quinol_oxidase_1"/>
    <property type="match status" value="1"/>
</dbReference>
<protein>
    <submittedName>
        <fullName evidence="13">Cytochrome ubiquinol oxidase</fullName>
    </submittedName>
</protein>
<dbReference type="GO" id="GO:0019646">
    <property type="term" value="P:aerobic electron transport chain"/>
    <property type="evidence" value="ECO:0007669"/>
    <property type="project" value="InterPro"/>
</dbReference>
<evidence type="ECO:0000256" key="7">
    <source>
        <dbReference type="ARBA" id="ARBA00022723"/>
    </source>
</evidence>
<feature type="transmembrane region" description="Helical" evidence="12">
    <location>
        <begin position="405"/>
        <end position="430"/>
    </location>
</feature>
<dbReference type="STRING" id="35814.BBB42_13230"/>
<keyword evidence="4 12" id="KW-1003">Cell membrane</keyword>
<comment type="similarity">
    <text evidence="2 12">Belongs to the cytochrome ubiquinol oxidase subunit 1 family.</text>
</comment>
<dbReference type="PATRIC" id="fig|1331206.3.peg.2186"/>
<dbReference type="AlphaFoldDB" id="A0A158M3W6"/>
<evidence type="ECO:0000256" key="1">
    <source>
        <dbReference type="ARBA" id="ARBA00004651"/>
    </source>
</evidence>
<organism evidence="13 14">
    <name type="scientific">Bordetella holmesii CDC-H585-BH</name>
    <dbReference type="NCBI Taxonomy" id="1331206"/>
    <lineage>
        <taxon>Bacteria</taxon>
        <taxon>Pseudomonadati</taxon>
        <taxon>Pseudomonadota</taxon>
        <taxon>Betaproteobacteria</taxon>
        <taxon>Burkholderiales</taxon>
        <taxon>Alcaligenaceae</taxon>
        <taxon>Bordetella</taxon>
    </lineage>
</organism>
<feature type="transmembrane region" description="Helical" evidence="12">
    <location>
        <begin position="15"/>
        <end position="37"/>
    </location>
</feature>
<keyword evidence="3 12" id="KW-0813">Transport</keyword>
<keyword evidence="5 12" id="KW-0349">Heme</keyword>
<evidence type="ECO:0000256" key="9">
    <source>
        <dbReference type="ARBA" id="ARBA00022989"/>
    </source>
</evidence>
<keyword evidence="6 12" id="KW-0812">Transmembrane</keyword>
<keyword evidence="9 12" id="KW-1133">Transmembrane helix</keyword>
<dbReference type="GO" id="GO:0016682">
    <property type="term" value="F:oxidoreductase activity, acting on diphenols and related substances as donors, oxygen as acceptor"/>
    <property type="evidence" value="ECO:0007669"/>
    <property type="project" value="TreeGrafter"/>
</dbReference>
<feature type="transmembrane region" description="Helical" evidence="12">
    <location>
        <begin position="355"/>
        <end position="378"/>
    </location>
</feature>
<feature type="transmembrane region" description="Helical" evidence="12">
    <location>
        <begin position="95"/>
        <end position="117"/>
    </location>
</feature>
<dbReference type="GO" id="GO:0005886">
    <property type="term" value="C:plasma membrane"/>
    <property type="evidence" value="ECO:0007669"/>
    <property type="project" value="UniProtKB-SubCell"/>
</dbReference>
<feature type="transmembrane region" description="Helical" evidence="12">
    <location>
        <begin position="218"/>
        <end position="237"/>
    </location>
</feature>
<feature type="transmembrane region" description="Helical" evidence="12">
    <location>
        <begin position="58"/>
        <end position="75"/>
    </location>
</feature>
<feature type="transmembrane region" description="Helical" evidence="12">
    <location>
        <begin position="124"/>
        <end position="145"/>
    </location>
</feature>
<evidence type="ECO:0000256" key="12">
    <source>
        <dbReference type="PIRNR" id="PIRNR006446"/>
    </source>
</evidence>
<dbReference type="PANTHER" id="PTHR30365">
    <property type="entry name" value="CYTOCHROME D UBIQUINOL OXIDASE"/>
    <property type="match status" value="1"/>
</dbReference>
<dbReference type="GO" id="GO:0046872">
    <property type="term" value="F:metal ion binding"/>
    <property type="evidence" value="ECO:0007669"/>
    <property type="project" value="UniProtKB-UniRule"/>
</dbReference>
<comment type="caution">
    <text evidence="13">The sequence shown here is derived from an EMBL/GenBank/DDBJ whole genome shotgun (WGS) entry which is preliminary data.</text>
</comment>
<sequence length="445" mass="47942">MNIAPLQLARTQFTASLSFLALFLAFSMALAWILLFFKLRARSGQPGWLAAYRFWVRIFALSFVLALVSAMPVLVQLASLWPGLMDKIGNVAGPLLGFGVLSVFILKSCFLGVMLFGQRQVSDLAHTLAVLMVAIGQVVAVGWAVSLQSWLQTPDGAAIVDGRYQVYDWVRVIFNPSFGWRMGLTVLGAMLAAAFLIMGVTALQALRRPLVGGERQAYKTALVIALAAALLQAPAAWGLGEVVARLQPAKAAALAGYWHSGTTPELVILGVPDTAAQRNQSALTLSNSGGRWLAQDADAEYIGLDKFSGMSPPVAMVFLALRALWLLGAMMFVAALFSFCLSFRRGYDPAAMPRWWLRMLTGMMFAGGVSVVLGVWVAQIGLQPYIVNRTITQSEVLSAVSASTLWWGLAGYGALYALLLSAFIGMLFHAARYGVVPVRKIGGKS</sequence>
<evidence type="ECO:0000256" key="8">
    <source>
        <dbReference type="ARBA" id="ARBA00022982"/>
    </source>
</evidence>
<evidence type="ECO:0000256" key="6">
    <source>
        <dbReference type="ARBA" id="ARBA00022692"/>
    </source>
</evidence>
<gene>
    <name evidence="13" type="ORF">L497_1992</name>
</gene>
<evidence type="ECO:0000256" key="3">
    <source>
        <dbReference type="ARBA" id="ARBA00022448"/>
    </source>
</evidence>
<dbReference type="InterPro" id="IPR002585">
    <property type="entry name" value="Cyt-d_ubiquinol_oxidase_su_1"/>
</dbReference>
<evidence type="ECO:0000313" key="14">
    <source>
        <dbReference type="Proteomes" id="UP000026682"/>
    </source>
</evidence>
<keyword evidence="7 12" id="KW-0479">Metal-binding</keyword>
<comment type="subcellular location">
    <subcellularLocation>
        <location evidence="12">Cell inner membrane</location>
    </subcellularLocation>
    <subcellularLocation>
        <location evidence="1">Cell membrane</location>
        <topology evidence="1">Multi-pass membrane protein</topology>
    </subcellularLocation>
</comment>
<evidence type="ECO:0000256" key="5">
    <source>
        <dbReference type="ARBA" id="ARBA00022617"/>
    </source>
</evidence>
<proteinExistence type="inferred from homology"/>
<dbReference type="GO" id="GO:0070069">
    <property type="term" value="C:cytochrome complex"/>
    <property type="evidence" value="ECO:0007669"/>
    <property type="project" value="UniProtKB-UniRule"/>
</dbReference>
<evidence type="ECO:0000313" key="13">
    <source>
        <dbReference type="EMBL" id="KAK90338.1"/>
    </source>
</evidence>
<dbReference type="GO" id="GO:0009055">
    <property type="term" value="F:electron transfer activity"/>
    <property type="evidence" value="ECO:0007669"/>
    <property type="project" value="UniProtKB-UniRule"/>
</dbReference>
<dbReference type="GO" id="GO:0020037">
    <property type="term" value="F:heme binding"/>
    <property type="evidence" value="ECO:0007669"/>
    <property type="project" value="TreeGrafter"/>
</dbReference>
<evidence type="ECO:0000256" key="2">
    <source>
        <dbReference type="ARBA" id="ARBA00009819"/>
    </source>
</evidence>